<evidence type="ECO:0000313" key="2">
    <source>
        <dbReference type="EMBL" id="TMS32552.1"/>
    </source>
</evidence>
<feature type="transmembrane region" description="Helical" evidence="1">
    <location>
        <begin position="13"/>
        <end position="34"/>
    </location>
</feature>
<gene>
    <name evidence="2" type="ORF">L596_000377</name>
</gene>
<proteinExistence type="predicted"/>
<organism evidence="2 3">
    <name type="scientific">Steinernema carpocapsae</name>
    <name type="common">Entomopathogenic nematode</name>
    <dbReference type="NCBI Taxonomy" id="34508"/>
    <lineage>
        <taxon>Eukaryota</taxon>
        <taxon>Metazoa</taxon>
        <taxon>Ecdysozoa</taxon>
        <taxon>Nematoda</taxon>
        <taxon>Chromadorea</taxon>
        <taxon>Rhabditida</taxon>
        <taxon>Tylenchina</taxon>
        <taxon>Panagrolaimomorpha</taxon>
        <taxon>Strongyloidoidea</taxon>
        <taxon>Steinernematidae</taxon>
        <taxon>Steinernema</taxon>
    </lineage>
</organism>
<dbReference type="EMBL" id="AZBU02000001">
    <property type="protein sequence ID" value="TMS32552.1"/>
    <property type="molecule type" value="Genomic_DNA"/>
</dbReference>
<name>A0A4U8UHZ4_STECR</name>
<accession>A0A4U8UHZ4</accession>
<sequence>MPLNPNLKAYLNAIFPLQVAVLFILAVNYCAFAYGISDEETTMDVLYLAIAVLIWQLLGVIYYTVNPRD</sequence>
<reference evidence="2 3" key="2">
    <citation type="journal article" date="2019" name="G3 (Bethesda)">
        <title>Hybrid Assembly of the Genome of the Entomopathogenic Nematode Steinernema carpocapsae Identifies the X-Chromosome.</title>
        <authorList>
            <person name="Serra L."/>
            <person name="Macchietto M."/>
            <person name="Macias-Munoz A."/>
            <person name="McGill C.J."/>
            <person name="Rodriguez I.M."/>
            <person name="Rodriguez B."/>
            <person name="Murad R."/>
            <person name="Mortazavi A."/>
        </authorList>
    </citation>
    <scope>NUCLEOTIDE SEQUENCE [LARGE SCALE GENOMIC DNA]</scope>
    <source>
        <strain evidence="2 3">ALL</strain>
    </source>
</reference>
<evidence type="ECO:0000256" key="1">
    <source>
        <dbReference type="SAM" id="Phobius"/>
    </source>
</evidence>
<keyword evidence="1" id="KW-0472">Membrane</keyword>
<reference evidence="2 3" key="1">
    <citation type="journal article" date="2015" name="Genome Biol.">
        <title>Comparative genomics of Steinernema reveals deeply conserved gene regulatory networks.</title>
        <authorList>
            <person name="Dillman A.R."/>
            <person name="Macchietto M."/>
            <person name="Porter C.F."/>
            <person name="Rogers A."/>
            <person name="Williams B."/>
            <person name="Antoshechkin I."/>
            <person name="Lee M.M."/>
            <person name="Goodwin Z."/>
            <person name="Lu X."/>
            <person name="Lewis E.E."/>
            <person name="Goodrich-Blair H."/>
            <person name="Stock S.P."/>
            <person name="Adams B.J."/>
            <person name="Sternberg P.W."/>
            <person name="Mortazavi A."/>
        </authorList>
    </citation>
    <scope>NUCLEOTIDE SEQUENCE [LARGE SCALE GENOMIC DNA]</scope>
    <source>
        <strain evidence="2 3">ALL</strain>
    </source>
</reference>
<evidence type="ECO:0000313" key="3">
    <source>
        <dbReference type="Proteomes" id="UP000298663"/>
    </source>
</evidence>
<dbReference type="Proteomes" id="UP000298663">
    <property type="component" value="Unassembled WGS sequence"/>
</dbReference>
<keyword evidence="3" id="KW-1185">Reference proteome</keyword>
<keyword evidence="1" id="KW-0812">Transmembrane</keyword>
<keyword evidence="1" id="KW-1133">Transmembrane helix</keyword>
<protein>
    <submittedName>
        <fullName evidence="2">Uncharacterized protein</fullName>
    </submittedName>
</protein>
<comment type="caution">
    <text evidence="2">The sequence shown here is derived from an EMBL/GenBank/DDBJ whole genome shotgun (WGS) entry which is preliminary data.</text>
</comment>
<dbReference type="AlphaFoldDB" id="A0A4U8UHZ4"/>
<feature type="transmembrane region" description="Helical" evidence="1">
    <location>
        <begin position="46"/>
        <end position="65"/>
    </location>
</feature>